<protein>
    <submittedName>
        <fullName evidence="1">Uncharacterized protein</fullName>
    </submittedName>
</protein>
<dbReference type="Proteomes" id="UP000248806">
    <property type="component" value="Unassembled WGS sequence"/>
</dbReference>
<dbReference type="RefSeq" id="WP_111324518.1">
    <property type="nucleotide sequence ID" value="NZ_BIFX01000001.1"/>
</dbReference>
<gene>
    <name evidence="1" type="ORF">EI42_04183</name>
</gene>
<sequence length="110" mass="12293">MRNIRLAAALFVFLLIGTLSLAAILTLHWLGPALAHGTDAHHVQGTILFLTGNERDFHFQTSEGQILQFQCRQHCKASYGHMQRHIQEKAPTDVYYIIGPGKTLIALDVD</sequence>
<reference evidence="1 2" key="1">
    <citation type="submission" date="2018-06" db="EMBL/GenBank/DDBJ databases">
        <title>Genomic Encyclopedia of Archaeal and Bacterial Type Strains, Phase II (KMG-II): from individual species to whole genera.</title>
        <authorList>
            <person name="Goeker M."/>
        </authorList>
    </citation>
    <scope>NUCLEOTIDE SEQUENCE [LARGE SCALE GENOMIC DNA]</scope>
    <source>
        <strain evidence="1 2">ATCC BAA-1881</strain>
    </source>
</reference>
<dbReference type="OrthoDB" id="166099at2"/>
<comment type="caution">
    <text evidence="1">The sequence shown here is derived from an EMBL/GenBank/DDBJ whole genome shotgun (WGS) entry which is preliminary data.</text>
</comment>
<proteinExistence type="predicted"/>
<keyword evidence="2" id="KW-1185">Reference proteome</keyword>
<organism evidence="1 2">
    <name type="scientific">Thermosporothrix hazakensis</name>
    <dbReference type="NCBI Taxonomy" id="644383"/>
    <lineage>
        <taxon>Bacteria</taxon>
        <taxon>Bacillati</taxon>
        <taxon>Chloroflexota</taxon>
        <taxon>Ktedonobacteria</taxon>
        <taxon>Ktedonobacterales</taxon>
        <taxon>Thermosporotrichaceae</taxon>
        <taxon>Thermosporothrix</taxon>
    </lineage>
</organism>
<dbReference type="AlphaFoldDB" id="A0A326U3I4"/>
<dbReference type="EMBL" id="QKUF01000017">
    <property type="protein sequence ID" value="PZW25690.1"/>
    <property type="molecule type" value="Genomic_DNA"/>
</dbReference>
<evidence type="ECO:0000313" key="1">
    <source>
        <dbReference type="EMBL" id="PZW25690.1"/>
    </source>
</evidence>
<name>A0A326U3I4_THEHA</name>
<accession>A0A326U3I4</accession>
<evidence type="ECO:0000313" key="2">
    <source>
        <dbReference type="Proteomes" id="UP000248806"/>
    </source>
</evidence>